<evidence type="ECO:0000313" key="2">
    <source>
        <dbReference type="EMBL" id="KAF6028838.1"/>
    </source>
</evidence>
<comment type="caution">
    <text evidence="2">The sequence shown here is derived from an EMBL/GenBank/DDBJ whole genome shotgun (WGS) entry which is preliminary data.</text>
</comment>
<feature type="compositionally biased region" description="Basic and acidic residues" evidence="1">
    <location>
        <begin position="820"/>
        <end position="835"/>
    </location>
</feature>
<keyword evidence="3" id="KW-1185">Reference proteome</keyword>
<evidence type="ECO:0000313" key="3">
    <source>
        <dbReference type="Proteomes" id="UP000593567"/>
    </source>
</evidence>
<feature type="region of interest" description="Disordered" evidence="1">
    <location>
        <begin position="667"/>
        <end position="692"/>
    </location>
</feature>
<dbReference type="Proteomes" id="UP000593567">
    <property type="component" value="Unassembled WGS sequence"/>
</dbReference>
<reference evidence="2" key="1">
    <citation type="submission" date="2020-06" db="EMBL/GenBank/DDBJ databases">
        <title>Draft genome of Bugula neritina, a colonial animal packing powerful symbionts and potential medicines.</title>
        <authorList>
            <person name="Rayko M."/>
        </authorList>
    </citation>
    <scope>NUCLEOTIDE SEQUENCE [LARGE SCALE GENOMIC DNA]</scope>
    <source>
        <strain evidence="2">Kwan_BN1</strain>
    </source>
</reference>
<feature type="compositionally biased region" description="Basic residues" evidence="1">
    <location>
        <begin position="797"/>
        <end position="809"/>
    </location>
</feature>
<organism evidence="2 3">
    <name type="scientific">Bugula neritina</name>
    <name type="common">Brown bryozoan</name>
    <name type="synonym">Sertularia neritina</name>
    <dbReference type="NCBI Taxonomy" id="10212"/>
    <lineage>
        <taxon>Eukaryota</taxon>
        <taxon>Metazoa</taxon>
        <taxon>Spiralia</taxon>
        <taxon>Lophotrochozoa</taxon>
        <taxon>Bryozoa</taxon>
        <taxon>Gymnolaemata</taxon>
        <taxon>Cheilostomatida</taxon>
        <taxon>Flustrina</taxon>
        <taxon>Buguloidea</taxon>
        <taxon>Bugulidae</taxon>
        <taxon>Bugula</taxon>
    </lineage>
</organism>
<feature type="region of interest" description="Disordered" evidence="1">
    <location>
        <begin position="797"/>
        <end position="839"/>
    </location>
</feature>
<protein>
    <submittedName>
        <fullName evidence="2">Uncharacterized protein</fullName>
    </submittedName>
</protein>
<dbReference type="EMBL" id="VXIV02001900">
    <property type="protein sequence ID" value="KAF6028838.1"/>
    <property type="molecule type" value="Genomic_DNA"/>
</dbReference>
<feature type="compositionally biased region" description="Low complexity" evidence="1">
    <location>
        <begin position="676"/>
        <end position="689"/>
    </location>
</feature>
<dbReference type="AlphaFoldDB" id="A0A7J7JTY0"/>
<evidence type="ECO:0000256" key="1">
    <source>
        <dbReference type="SAM" id="MobiDB-lite"/>
    </source>
</evidence>
<gene>
    <name evidence="2" type="ORF">EB796_012823</name>
</gene>
<sequence>MDSPGAGQASLMSRVLRRRTETKEGLSPQRDNFSDTASVSSQRSISPKYSAGGALCMNLISEYQTIRYPIGVTFRSNTTTVIALDAKMCKPTSDAIAKRKLNRDSTDVAKSAPNLKKLSKASKDKLFLKPWSNPRSQKHFRSSEEACEQEFKSSKNSFDMLEMSDILQRKRCLGMNNLVNEKDDTPITKKKKLVLDSAPISLDVSEFNRSPMLAIDFRISLLSDNTSTQKELNYTDSSANSTQHSEQQISVPISSFKPFYDSHTASTGPSQMQSNLTNKEQFTLSGVAPSHNHETSRIKDSAISDTICLDNSQTSKGCETGNVDCSNFEHEATSALLIKDVGKPELLDNKVPSSSAFQNGALDNLNCSKVLAAKVRSINSVSIKTSTSSSLTATEINSLVDKYETKDNSKSWDMTENLKEKQHFDASDQHASEVKCDNVAKYHTVEKSSKEGVDHKTHLELHTYFASSVDKMHQESSNYEIIPKQPLNESEKIAVVPVEKELNIFSLDGPESGANFIDASLAKTNLSNIPPPGPMLPNFILPNATTSNTAEEDTDKYEQALAKATTSNNSTADIVVFDTEETIPVCSESTDDICKLNSINFENISQLSSNSHHTSKQSESIGPKCLPNHSTDVNIANVAEFGAKPSLLAKPQNVSEATNHQSNVLADGVSSNKSVPSSLPNTPQSSSSSIENENHDLSADLINNSKLVTEVCACDTTTGSNGDETVQSKANVQSFATQNVDMSSNNYASSPTESPKTNKELTGFRRREWAKQLTKIRMKIQMKKRLKKEARLKKALLTRAASSKHRRKSQPLDPSNGEHTSPDVKGVESVDESKSNESALKIRVPVLPTLILMT</sequence>
<feature type="region of interest" description="Disordered" evidence="1">
    <location>
        <begin position="1"/>
        <end position="46"/>
    </location>
</feature>
<accession>A0A7J7JTY0</accession>
<feature type="compositionally biased region" description="Polar residues" evidence="1">
    <location>
        <begin position="29"/>
        <end position="46"/>
    </location>
</feature>
<name>A0A7J7JTY0_BUGNE</name>
<proteinExistence type="predicted"/>